<dbReference type="Gene3D" id="2.40.170.20">
    <property type="entry name" value="TonB-dependent receptor, beta-barrel domain"/>
    <property type="match status" value="1"/>
</dbReference>
<keyword evidence="4 8" id="KW-0812">Transmembrane</keyword>
<sequence>MRRAVFMLVATSACTPLPLMIGAARAATPATASSDTSAPSPGKAVAKSRGRHHAARPVAASVAAPRPVASGRAAVPATRGVVANAADRYVAPPPARDEQVIVTGTRASNVRARESVSPVVVLSGKTLTQSGFLNLSDALTRTYPSIEVTPRGHNTNALTSFLEMRGLGPNEVLVLVDGKRRHGTANIVQKAGPEFAASSVDLNMIPANMIDHIEILEDGAAAMYGSDAIAGVVNIITKKQDHGLTLSSQTGANAYNGDGWQYQFAADGGLKLGKDGFIHLSGQMYHTDHMVAYSPDHGMLGYWPAGADTSGYYAGVVPGAKANTGKVNNYTNMPEETRENLGIDFEKPLTDNISLYGQIIYAHRHAEILEGYEYPDLDWPAGAVNMYPNGVEPITQIDENDYSATMGLKGGHLFGFDWDLSSTWGADSDRISEKSTVNLGMFASNCNATDTASPRYSTDGCGYSPKKFWDYTEKSAEWTNNLDFRRQFMVGHSFPIGLSFGAEQRYDEYQLVSGNPDSYQTGGAEGHAGIPPQSAGKWSRDVWAGYVDVNLHPTKRLQIDLAGRYEYYTDTQDTETGKISARYDFSRRIAIRGTISNGFRAPTLQEEHFSRMNVYTDSVRGLLPVNSAAAKILGASPLKPERSTNVSAGIVTEPVDGFHVEADVYQINLRDRFVQGGTVSGITALEAIENFGFAIPAAATKVSDFNAYYLSNGASTRTQGLDIKADYTFRFHEYGDLNLSMALNLNRTRLHHNGLSSLGNPLLNEQAIGYLTTAYPRSKIILDARWNVGRWDINLRQTRYGQTTDMLEYQDWTPASATCAGGGALRYSSTCFAQFNNTPRWLTDLQVGYQINRHLHVAIGANNIFNIRPRKVPQELKVAEGSQYDQDSVQVPINGGYYFGRLDARF</sequence>
<dbReference type="EMBL" id="QQAW01000001">
    <property type="protein sequence ID" value="RDI40669.1"/>
    <property type="molecule type" value="Genomic_DNA"/>
</dbReference>
<evidence type="ECO:0000256" key="3">
    <source>
        <dbReference type="ARBA" id="ARBA00022452"/>
    </source>
</evidence>
<keyword evidence="7 8" id="KW-0998">Cell outer membrane</keyword>
<dbReference type="CDD" id="cd01347">
    <property type="entry name" value="ligand_gated_channel"/>
    <property type="match status" value="1"/>
</dbReference>
<dbReference type="InterPro" id="IPR012910">
    <property type="entry name" value="Plug_dom"/>
</dbReference>
<dbReference type="PROSITE" id="PS52016">
    <property type="entry name" value="TONB_DEPENDENT_REC_3"/>
    <property type="match status" value="1"/>
</dbReference>
<feature type="chain" id="PRO_5017001726" evidence="11">
    <location>
        <begin position="27"/>
        <end position="906"/>
    </location>
</feature>
<keyword evidence="15" id="KW-1185">Reference proteome</keyword>
<feature type="domain" description="TonB-dependent receptor-like beta-barrel" evidence="12">
    <location>
        <begin position="404"/>
        <end position="864"/>
    </location>
</feature>
<keyword evidence="5 9" id="KW-0798">TonB box</keyword>
<protein>
    <submittedName>
        <fullName evidence="14">Iron complex outermembrane receptor protein</fullName>
    </submittedName>
</protein>
<evidence type="ECO:0000256" key="5">
    <source>
        <dbReference type="ARBA" id="ARBA00023077"/>
    </source>
</evidence>
<dbReference type="PANTHER" id="PTHR47234:SF3">
    <property type="entry name" value="SECRETIN_TONB SHORT N-TERMINAL DOMAIN-CONTAINING PROTEIN"/>
    <property type="match status" value="1"/>
</dbReference>
<dbReference type="AlphaFoldDB" id="A0A370GC64"/>
<dbReference type="PANTHER" id="PTHR47234">
    <property type="match status" value="1"/>
</dbReference>
<comment type="subcellular location">
    <subcellularLocation>
        <location evidence="1 8">Cell outer membrane</location>
        <topology evidence="1 8">Multi-pass membrane protein</topology>
    </subcellularLocation>
</comment>
<comment type="similarity">
    <text evidence="8 9">Belongs to the TonB-dependent receptor family.</text>
</comment>
<comment type="caution">
    <text evidence="14">The sequence shown here is derived from an EMBL/GenBank/DDBJ whole genome shotgun (WGS) entry which is preliminary data.</text>
</comment>
<feature type="domain" description="TonB-dependent receptor plug" evidence="13">
    <location>
        <begin position="112"/>
        <end position="232"/>
    </location>
</feature>
<feature type="compositionally biased region" description="Low complexity" evidence="10">
    <location>
        <begin position="56"/>
        <end position="70"/>
    </location>
</feature>
<keyword evidence="2 8" id="KW-0813">Transport</keyword>
<gene>
    <name evidence="14" type="ORF">C7453_101467</name>
</gene>
<keyword evidence="6 8" id="KW-0472">Membrane</keyword>
<evidence type="ECO:0000313" key="15">
    <source>
        <dbReference type="Proteomes" id="UP000254958"/>
    </source>
</evidence>
<evidence type="ECO:0000256" key="7">
    <source>
        <dbReference type="ARBA" id="ARBA00023237"/>
    </source>
</evidence>
<feature type="compositionally biased region" description="Basic residues" evidence="10">
    <location>
        <begin position="46"/>
        <end position="55"/>
    </location>
</feature>
<evidence type="ECO:0000256" key="4">
    <source>
        <dbReference type="ARBA" id="ARBA00022692"/>
    </source>
</evidence>
<dbReference type="SUPFAM" id="SSF56935">
    <property type="entry name" value="Porins"/>
    <property type="match status" value="1"/>
</dbReference>
<evidence type="ECO:0000256" key="2">
    <source>
        <dbReference type="ARBA" id="ARBA00022448"/>
    </source>
</evidence>
<keyword evidence="11" id="KW-0732">Signal</keyword>
<evidence type="ECO:0000256" key="11">
    <source>
        <dbReference type="SAM" id="SignalP"/>
    </source>
</evidence>
<proteinExistence type="inferred from homology"/>
<reference evidence="14 15" key="1">
    <citation type="submission" date="2018-07" db="EMBL/GenBank/DDBJ databases">
        <title>Genomic Encyclopedia of Type Strains, Phase IV (KMG-IV): sequencing the most valuable type-strain genomes for metagenomic binning, comparative biology and taxonomic classification.</title>
        <authorList>
            <person name="Goeker M."/>
        </authorList>
    </citation>
    <scope>NUCLEOTIDE SEQUENCE [LARGE SCALE GENOMIC DNA]</scope>
    <source>
        <strain evidence="14 15">DSM 5603</strain>
    </source>
</reference>
<dbReference type="GO" id="GO:0009279">
    <property type="term" value="C:cell outer membrane"/>
    <property type="evidence" value="ECO:0007669"/>
    <property type="project" value="UniProtKB-SubCell"/>
</dbReference>
<dbReference type="InterPro" id="IPR036942">
    <property type="entry name" value="Beta-barrel_TonB_sf"/>
</dbReference>
<dbReference type="InterPro" id="IPR000531">
    <property type="entry name" value="Beta-barrel_TonB"/>
</dbReference>
<name>A0A370GC64_GLULI</name>
<dbReference type="InterPro" id="IPR037066">
    <property type="entry name" value="Plug_dom_sf"/>
</dbReference>
<evidence type="ECO:0000259" key="13">
    <source>
        <dbReference type="Pfam" id="PF07715"/>
    </source>
</evidence>
<dbReference type="Gene3D" id="2.170.130.10">
    <property type="entry name" value="TonB-dependent receptor, plug domain"/>
    <property type="match status" value="1"/>
</dbReference>
<keyword evidence="3 8" id="KW-1134">Transmembrane beta strand</keyword>
<evidence type="ECO:0000256" key="1">
    <source>
        <dbReference type="ARBA" id="ARBA00004571"/>
    </source>
</evidence>
<evidence type="ECO:0000259" key="12">
    <source>
        <dbReference type="Pfam" id="PF00593"/>
    </source>
</evidence>
<dbReference type="Pfam" id="PF07715">
    <property type="entry name" value="Plug"/>
    <property type="match status" value="1"/>
</dbReference>
<evidence type="ECO:0000256" key="10">
    <source>
        <dbReference type="SAM" id="MobiDB-lite"/>
    </source>
</evidence>
<dbReference type="Proteomes" id="UP000254958">
    <property type="component" value="Unassembled WGS sequence"/>
</dbReference>
<feature type="compositionally biased region" description="Low complexity" evidence="10">
    <location>
        <begin position="29"/>
        <end position="41"/>
    </location>
</feature>
<accession>A0A370GC64</accession>
<dbReference type="Pfam" id="PF00593">
    <property type="entry name" value="TonB_dep_Rec_b-barrel"/>
    <property type="match status" value="1"/>
</dbReference>
<feature type="region of interest" description="Disordered" evidence="10">
    <location>
        <begin position="29"/>
        <end position="70"/>
    </location>
</feature>
<evidence type="ECO:0000256" key="6">
    <source>
        <dbReference type="ARBA" id="ARBA00023136"/>
    </source>
</evidence>
<evidence type="ECO:0000256" key="8">
    <source>
        <dbReference type="PROSITE-ProRule" id="PRU01360"/>
    </source>
</evidence>
<dbReference type="InterPro" id="IPR039426">
    <property type="entry name" value="TonB-dep_rcpt-like"/>
</dbReference>
<feature type="signal peptide" evidence="11">
    <location>
        <begin position="1"/>
        <end position="26"/>
    </location>
</feature>
<evidence type="ECO:0000256" key="9">
    <source>
        <dbReference type="RuleBase" id="RU003357"/>
    </source>
</evidence>
<organism evidence="14 15">
    <name type="scientific">Gluconacetobacter liquefaciens</name>
    <name type="common">Acetobacter liquefaciens</name>
    <dbReference type="NCBI Taxonomy" id="89584"/>
    <lineage>
        <taxon>Bacteria</taxon>
        <taxon>Pseudomonadati</taxon>
        <taxon>Pseudomonadota</taxon>
        <taxon>Alphaproteobacteria</taxon>
        <taxon>Acetobacterales</taxon>
        <taxon>Acetobacteraceae</taxon>
        <taxon>Gluconacetobacter</taxon>
    </lineage>
</organism>
<evidence type="ECO:0000313" key="14">
    <source>
        <dbReference type="EMBL" id="RDI40669.1"/>
    </source>
</evidence>
<keyword evidence="14" id="KW-0675">Receptor</keyword>